<evidence type="ECO:0000256" key="2">
    <source>
        <dbReference type="ARBA" id="ARBA00012438"/>
    </source>
</evidence>
<dbReference type="EMBL" id="LWDL01000031">
    <property type="protein sequence ID" value="OQW49761.1"/>
    <property type="molecule type" value="Genomic_DNA"/>
</dbReference>
<dbReference type="Proteomes" id="UP000192872">
    <property type="component" value="Unassembled WGS sequence"/>
</dbReference>
<dbReference type="InterPro" id="IPR003661">
    <property type="entry name" value="HisK_dim/P_dom"/>
</dbReference>
<dbReference type="PANTHER" id="PTHR43065:SF10">
    <property type="entry name" value="PEROXIDE STRESS-ACTIVATED HISTIDINE KINASE MAK3"/>
    <property type="match status" value="1"/>
</dbReference>
<dbReference type="PROSITE" id="PS50109">
    <property type="entry name" value="HIS_KIN"/>
    <property type="match status" value="1"/>
</dbReference>
<feature type="transmembrane region" description="Helical" evidence="9">
    <location>
        <begin position="6"/>
        <end position="26"/>
    </location>
</feature>
<accession>A0A1W9HR96</accession>
<feature type="domain" description="Histidine kinase" evidence="10">
    <location>
        <begin position="249"/>
        <end position="457"/>
    </location>
</feature>
<sequence>MQGGLSAKLLILTIFFVLLAEILIYIPSISNYRLTQLQDHLSAARTAALVLDAAPEGLVPRALELQILQQVGARAIILKRGNARRLLAFSDMPPTVSTTFDLRDASRIKSVFDAFATLFGTGPQIIGLIGDAPREGEFVEIVMSDEELRASMWRFSLNILLLSLVISIFTAALVYLSLLALFVKPMREISAKIMAFREAPEEPSAIMAPSDRQDEIGLAERELRRMQRQIQTALVQKTHLAALGLAVSKISHDLRNILASAQLFSDRLSSVSEPTVQRLMPRVIGSINRAIALCQSTLAYGRAAEPAPNPRHVRFKMLIDDVGAALGLGEGYPAWINEVDDKATVFADPEQLYRAFLNLGRNAVEALRAQPPRNGGAIRIAMRASETSVIISMADNGPGIPAKVRDKLFQPFAASGNKGSGLGLAIVAELIRGHGGTITLQPSPVGTLFEIELPAQTTGRA</sequence>
<comment type="caution">
    <text evidence="11">The sequence shown here is derived from an EMBL/GenBank/DDBJ whole genome shotgun (WGS) entry which is preliminary data.</text>
</comment>
<proteinExistence type="predicted"/>
<evidence type="ECO:0000256" key="5">
    <source>
        <dbReference type="ARBA" id="ARBA00022741"/>
    </source>
</evidence>
<dbReference type="CDD" id="cd00075">
    <property type="entry name" value="HATPase"/>
    <property type="match status" value="1"/>
</dbReference>
<evidence type="ECO:0000256" key="1">
    <source>
        <dbReference type="ARBA" id="ARBA00000085"/>
    </source>
</evidence>
<evidence type="ECO:0000256" key="4">
    <source>
        <dbReference type="ARBA" id="ARBA00022679"/>
    </source>
</evidence>
<evidence type="ECO:0000256" key="9">
    <source>
        <dbReference type="SAM" id="Phobius"/>
    </source>
</evidence>
<dbReference type="InterPro" id="IPR036890">
    <property type="entry name" value="HATPase_C_sf"/>
</dbReference>
<dbReference type="GO" id="GO:0000155">
    <property type="term" value="F:phosphorelay sensor kinase activity"/>
    <property type="evidence" value="ECO:0007669"/>
    <property type="project" value="InterPro"/>
</dbReference>
<evidence type="ECO:0000256" key="8">
    <source>
        <dbReference type="ARBA" id="ARBA00023012"/>
    </source>
</evidence>
<dbReference type="EC" id="2.7.13.3" evidence="2"/>
<dbReference type="Gene3D" id="3.30.565.10">
    <property type="entry name" value="Histidine kinase-like ATPase, C-terminal domain"/>
    <property type="match status" value="1"/>
</dbReference>
<keyword evidence="5" id="KW-0547">Nucleotide-binding</keyword>
<gene>
    <name evidence="11" type="ORF">A4S15_02185</name>
</gene>
<dbReference type="InterPro" id="IPR005467">
    <property type="entry name" value="His_kinase_dom"/>
</dbReference>
<dbReference type="InterPro" id="IPR004358">
    <property type="entry name" value="Sig_transdc_His_kin-like_C"/>
</dbReference>
<protein>
    <recommendedName>
        <fullName evidence="2">histidine kinase</fullName>
        <ecNumber evidence="2">2.7.13.3</ecNumber>
    </recommendedName>
</protein>
<dbReference type="AlphaFoldDB" id="A0A1W9HR96"/>
<dbReference type="SUPFAM" id="SSF55874">
    <property type="entry name" value="ATPase domain of HSP90 chaperone/DNA topoisomerase II/histidine kinase"/>
    <property type="match status" value="1"/>
</dbReference>
<reference evidence="11 12" key="1">
    <citation type="journal article" date="2017" name="Water Res.">
        <title>Comammox in drinking water systems.</title>
        <authorList>
            <person name="Wang Y."/>
            <person name="Ma L."/>
            <person name="Mao Y."/>
            <person name="Jiang X."/>
            <person name="Xia Y."/>
            <person name="Yu K."/>
            <person name="Li B."/>
            <person name="Zhang T."/>
        </authorList>
    </citation>
    <scope>NUCLEOTIDE SEQUENCE [LARGE SCALE GENOMIC DNA]</scope>
    <source>
        <strain evidence="11">SG_bin8</strain>
    </source>
</reference>
<keyword evidence="9" id="KW-0812">Transmembrane</keyword>
<dbReference type="PRINTS" id="PR00344">
    <property type="entry name" value="BCTRLSENSOR"/>
</dbReference>
<dbReference type="Pfam" id="PF02518">
    <property type="entry name" value="HATPase_c"/>
    <property type="match status" value="1"/>
</dbReference>
<dbReference type="STRING" id="1827387.A4S15_02185"/>
<dbReference type="InterPro" id="IPR036097">
    <property type="entry name" value="HisK_dim/P_sf"/>
</dbReference>
<keyword evidence="6" id="KW-0418">Kinase</keyword>
<evidence type="ECO:0000259" key="10">
    <source>
        <dbReference type="PROSITE" id="PS50109"/>
    </source>
</evidence>
<dbReference type="SUPFAM" id="SSF47384">
    <property type="entry name" value="Homodimeric domain of signal transducing histidine kinase"/>
    <property type="match status" value="1"/>
</dbReference>
<keyword evidence="3" id="KW-0597">Phosphoprotein</keyword>
<evidence type="ECO:0000256" key="6">
    <source>
        <dbReference type="ARBA" id="ARBA00022777"/>
    </source>
</evidence>
<evidence type="ECO:0000313" key="12">
    <source>
        <dbReference type="Proteomes" id="UP000192872"/>
    </source>
</evidence>
<evidence type="ECO:0000256" key="7">
    <source>
        <dbReference type="ARBA" id="ARBA00022840"/>
    </source>
</evidence>
<dbReference type="SMART" id="SM00387">
    <property type="entry name" value="HATPase_c"/>
    <property type="match status" value="1"/>
</dbReference>
<organism evidence="11 12">
    <name type="scientific">Candidatus Raskinella chloraquaticus</name>
    <dbReference type="NCBI Taxonomy" id="1951219"/>
    <lineage>
        <taxon>Bacteria</taxon>
        <taxon>Pseudomonadati</taxon>
        <taxon>Pseudomonadota</taxon>
        <taxon>Alphaproteobacteria</taxon>
        <taxon>Hyphomicrobiales</taxon>
        <taxon>Phreatobacteraceae</taxon>
        <taxon>Candidatus Raskinella</taxon>
    </lineage>
</organism>
<keyword evidence="7" id="KW-0067">ATP-binding</keyword>
<keyword evidence="4" id="KW-0808">Transferase</keyword>
<dbReference type="Gene3D" id="1.10.287.130">
    <property type="match status" value="1"/>
</dbReference>
<comment type="catalytic activity">
    <reaction evidence="1">
        <text>ATP + protein L-histidine = ADP + protein N-phospho-L-histidine.</text>
        <dbReference type="EC" id="2.7.13.3"/>
    </reaction>
</comment>
<keyword evidence="9" id="KW-0472">Membrane</keyword>
<evidence type="ECO:0000313" key="11">
    <source>
        <dbReference type="EMBL" id="OQW49761.1"/>
    </source>
</evidence>
<keyword evidence="8" id="KW-0902">Two-component regulatory system</keyword>
<dbReference type="InterPro" id="IPR003594">
    <property type="entry name" value="HATPase_dom"/>
</dbReference>
<evidence type="ECO:0000256" key="3">
    <source>
        <dbReference type="ARBA" id="ARBA00022553"/>
    </source>
</evidence>
<name>A0A1W9HR96_9HYPH</name>
<dbReference type="GO" id="GO:0005524">
    <property type="term" value="F:ATP binding"/>
    <property type="evidence" value="ECO:0007669"/>
    <property type="project" value="UniProtKB-KW"/>
</dbReference>
<keyword evidence="9" id="KW-1133">Transmembrane helix</keyword>
<feature type="transmembrane region" description="Helical" evidence="9">
    <location>
        <begin position="159"/>
        <end position="183"/>
    </location>
</feature>
<dbReference type="PANTHER" id="PTHR43065">
    <property type="entry name" value="SENSOR HISTIDINE KINASE"/>
    <property type="match status" value="1"/>
</dbReference>
<dbReference type="SMART" id="SM00388">
    <property type="entry name" value="HisKA"/>
    <property type="match status" value="1"/>
</dbReference>